<protein>
    <submittedName>
        <fullName evidence="5">Ankyrin repeat-containing domain protein</fullName>
    </submittedName>
</protein>
<name>A0A9P8C525_9HELO</name>
<reference evidence="5" key="1">
    <citation type="journal article" date="2021" name="IMA Fungus">
        <title>Genomic characterization of three marine fungi, including Emericellopsis atlantica sp. nov. with signatures of a generalist lifestyle and marine biomass degradation.</title>
        <authorList>
            <person name="Hagestad O.C."/>
            <person name="Hou L."/>
            <person name="Andersen J.H."/>
            <person name="Hansen E.H."/>
            <person name="Altermark B."/>
            <person name="Li C."/>
            <person name="Kuhnert E."/>
            <person name="Cox R.J."/>
            <person name="Crous P.W."/>
            <person name="Spatafora J.W."/>
            <person name="Lail K."/>
            <person name="Amirebrahimi M."/>
            <person name="Lipzen A."/>
            <person name="Pangilinan J."/>
            <person name="Andreopoulos W."/>
            <person name="Hayes R.D."/>
            <person name="Ng V."/>
            <person name="Grigoriev I.V."/>
            <person name="Jackson S.A."/>
            <person name="Sutton T.D.S."/>
            <person name="Dobson A.D.W."/>
            <person name="Rama T."/>
        </authorList>
    </citation>
    <scope>NUCLEOTIDE SEQUENCE</scope>
    <source>
        <strain evidence="5">TRa018bII</strain>
    </source>
</reference>
<evidence type="ECO:0000313" key="6">
    <source>
        <dbReference type="Proteomes" id="UP000824998"/>
    </source>
</evidence>
<dbReference type="PROSITE" id="PS50297">
    <property type="entry name" value="ANK_REP_REGION"/>
    <property type="match status" value="4"/>
</dbReference>
<comment type="caution">
    <text evidence="5">The sequence shown here is derived from an EMBL/GenBank/DDBJ whole genome shotgun (WGS) entry which is preliminary data.</text>
</comment>
<dbReference type="PROSITE" id="PS50837">
    <property type="entry name" value="NACHT"/>
    <property type="match status" value="1"/>
</dbReference>
<evidence type="ECO:0000259" key="4">
    <source>
        <dbReference type="PROSITE" id="PS50837"/>
    </source>
</evidence>
<gene>
    <name evidence="5" type="ORF">BJ875DRAFT_543474</name>
</gene>
<sequence length="2225" mass="249753">MVTVGLSKDDFRGCDNWSSDTSDRLEVNSSQPQTETSVMEVSCVTRNIGFMNVLPSLGLRLPYDTDTDIPPRTIVTITWYLYYLLTLITRSWFCKVLGESQLLVSSTPEGLTPSSDDFEVIDQLEGRLPPKDLMKVQAWLQPTDCEAESSEYHRHLCSQAPGTGLWICETSKYEKWHNSGEHGSLWIKGVPGAGKSVTAASLVAHLRKTNENTPILHFFFRYIIAANRHPRNLIKDFLAQLLPYSTPLQATLQPMIGTELDDFSDERMWETLLDGLTSIKKAYCVVDALDEMELLPNDDFLNQLNNLAAFRPEAIKIMITSRPKQYLQSGLRDTSIIHISLENDLISKEISLFLEYRLKKVLPQDDQKRFLESLATTISERSRGLFLYARLLIDQITPILTSKEVDVERLTNNLPVGLEEMYNSMLEKQAASLSIDIRIQVFLLELVTHSSRALRLNELASILASNFPASMIQGSPKVIARSACAPLLEVLEDETVQVIHHSFTEFLISADRAISNEPNRRAQFPVLDPDNVHKRLTIVCLDYLTSGTLRVPKPIVIQSVYSKPSNPDDKKESQYDYQEAKLGHPFLEYAVGNWAFHASKFDREDEDFLRSITNFLNPECVDFEQWVELEWAKGAGFSRSRKNRMPAPLHIAAFAGLTTYARMLLTTDLSVDPLDALKRTPLHWACSRGHHSMASILLESGAVPDVEDRRGVKPIHEAARKNHSSIVKMLLDAGVDPLSPKTRENVTRRLMCGEISTIGETAVEYAYLQGHTNTILALIPYIASETLVELFCQCCRYGRFEAVKSILDTTEVSPNSEIDGATALYLACRAKNVAMVDLLLSKGADVHRTSQWTVRNRNSCGSRKREEPLRENTHAIVIGWKDENNTACQHILRLLLCAGADLEAKDGDGNTPLLSLFYDKSHFAPDKLVLQSLLEAGANVLATDGDGDSVLHHHLKGPKNIQILELLFEYGASAHSLGHDGDTILHSALNNYCCLEGTNQCTTEIVKSLLERGAQCNVQNKHGNTPVDTALGSWVCSLETFTVLLRACSDHDALKASMWKLRARKNAKETIEFVRALQTIGVSLEDRNENGETVLLKNVGDQDLFDTFLACGADLRAVDLKGQGVLHHYVSELWYKSRDCRPLQWLTRMVNLGLKPDQIDYAGNNLLHVLANKYKGKGAHDLFIEKLLDYGISINAKNGTGMTPLHIYLENWDFSRPITTTQKDLNERFDEKHGIRLLEVFRRGKEVLDMDSQDIDGITLLHLAALRSETRMVYLIEQGADPSILTRMGRNVLHLACRARESNVVGYLCHRYKEMVNLQDSFGRTPLHDACTSGRPESVRLLLEAGADVGILDKNKRTPLHACAEFADEQRIWTLLARQNETLGYLLNDRFRPIPSKPLSYDLWYTRKRNSARSAAPHQLGISLVVKTLLSAESKTLCLDSLYQTPLDLAIQYDCQEMVQALEFSAEEVQRSREIVSDDPRLRTVIALKSRSLSTTNLQDSILQELFKNLLTYLPLLNFDDIKWISGYRGNIAGASGQDLSSPGLTSMYIAASHGYVELMQNFNFIARLNDQPQKILARIQEFSKDPQYDPAIQHLSPMLHVACARQLPNLEMVETLVQHCKVDINARALVKPEEHAHIKKSIVGGTALHTLAKSNYWWQLAALEYLIKKGAQIDSLNEKGETPLHVACTGPTYADLNYSNKIYGYWRIETVKILLDLGGDLHLLDNDGLSCLHKASSSPQIMRLLLEHGADPTAGNFSPIFSAIQMQCLETLTILLDAKVSPNALCSSTENDGFQLHYLVRNLQKSALLCACFADLHNQQDEGSISIVKLLIHRGANIYALLDDKETVIHYVFENAEYEIVSAFLDSSSEIDLTARDFHGRTIFLAACDWVKRHKGYTTHMWSPKETAHFLRLNELGVDPLVVDYEGRNALHHLLDNTAMEEQAIVEFLTQHEAAKTLLHQKDGQGFTPLDCALRFLRPAVVEVLLIMGANLLTPDPTGATALHHIASQCVQHQPRSKEGSCGEDHTPEYYTGLHALWKKYLSLGGCINVRDRTGSPPLFSYLSSIKRDNYKEQPQACRHLDDYPTYFSLSLAPDLDLHATNDKGENALHIIARREAEPEIRYLKIARDAVKEKKRTKKERYDRSLFEGFVGRGLDPLREDGRGRSSLDLAAACGQRGILELFRCAMEGSYDERFLRTSISLVNLAVHICDLGLWNRASGGASS</sequence>
<dbReference type="EMBL" id="MU251486">
    <property type="protein sequence ID" value="KAG9233790.1"/>
    <property type="molecule type" value="Genomic_DNA"/>
</dbReference>
<dbReference type="PROSITE" id="PS50088">
    <property type="entry name" value="ANK_REPEAT"/>
    <property type="match status" value="6"/>
</dbReference>
<feature type="repeat" description="ANK" evidence="3">
    <location>
        <begin position="819"/>
        <end position="851"/>
    </location>
</feature>
<organism evidence="5 6">
    <name type="scientific">Amylocarpus encephaloides</name>
    <dbReference type="NCBI Taxonomy" id="45428"/>
    <lineage>
        <taxon>Eukaryota</taxon>
        <taxon>Fungi</taxon>
        <taxon>Dikarya</taxon>
        <taxon>Ascomycota</taxon>
        <taxon>Pezizomycotina</taxon>
        <taxon>Leotiomycetes</taxon>
        <taxon>Helotiales</taxon>
        <taxon>Helotiales incertae sedis</taxon>
        <taxon>Amylocarpus</taxon>
    </lineage>
</organism>
<dbReference type="InterPro" id="IPR002110">
    <property type="entry name" value="Ankyrin_rpt"/>
</dbReference>
<feature type="repeat" description="ANK" evidence="3">
    <location>
        <begin position="1966"/>
        <end position="1998"/>
    </location>
</feature>
<dbReference type="Proteomes" id="UP000824998">
    <property type="component" value="Unassembled WGS sequence"/>
</dbReference>
<evidence type="ECO:0000313" key="5">
    <source>
        <dbReference type="EMBL" id="KAG9233790.1"/>
    </source>
</evidence>
<dbReference type="InterPro" id="IPR036770">
    <property type="entry name" value="Ankyrin_rpt-contain_sf"/>
</dbReference>
<dbReference type="Pfam" id="PF24883">
    <property type="entry name" value="NPHP3_N"/>
    <property type="match status" value="1"/>
</dbReference>
<keyword evidence="2 3" id="KW-0040">ANK repeat</keyword>
<feature type="repeat" description="ANK" evidence="3">
    <location>
        <begin position="1322"/>
        <end position="1354"/>
    </location>
</feature>
<dbReference type="Gene3D" id="1.25.40.20">
    <property type="entry name" value="Ankyrin repeat-containing domain"/>
    <property type="match status" value="6"/>
</dbReference>
<dbReference type="SUPFAM" id="SSF52540">
    <property type="entry name" value="P-loop containing nucleoside triphosphate hydrolases"/>
    <property type="match status" value="1"/>
</dbReference>
<keyword evidence="6" id="KW-1185">Reference proteome</keyword>
<accession>A0A9P8C525</accession>
<keyword evidence="1" id="KW-0677">Repeat</keyword>
<feature type="repeat" description="ANK" evidence="3">
    <location>
        <begin position="710"/>
        <end position="736"/>
    </location>
</feature>
<evidence type="ECO:0000256" key="1">
    <source>
        <dbReference type="ARBA" id="ARBA00022737"/>
    </source>
</evidence>
<dbReference type="InterPro" id="IPR056884">
    <property type="entry name" value="NPHP3-like_N"/>
</dbReference>
<dbReference type="SMART" id="SM00248">
    <property type="entry name" value="ANK"/>
    <property type="match status" value="26"/>
</dbReference>
<evidence type="ECO:0000256" key="2">
    <source>
        <dbReference type="ARBA" id="ARBA00023043"/>
    </source>
</evidence>
<feature type="domain" description="NACHT" evidence="4">
    <location>
        <begin position="183"/>
        <end position="323"/>
    </location>
</feature>
<dbReference type="SUPFAM" id="SSF48403">
    <property type="entry name" value="Ankyrin repeat"/>
    <property type="match status" value="7"/>
</dbReference>
<dbReference type="Pfam" id="PF12796">
    <property type="entry name" value="Ank_2"/>
    <property type="match status" value="5"/>
</dbReference>
<dbReference type="InterPro" id="IPR007111">
    <property type="entry name" value="NACHT_NTPase"/>
</dbReference>
<proteinExistence type="predicted"/>
<evidence type="ECO:0000256" key="3">
    <source>
        <dbReference type="PROSITE-ProRule" id="PRU00023"/>
    </source>
</evidence>
<dbReference type="PANTHER" id="PTHR24198">
    <property type="entry name" value="ANKYRIN REPEAT AND PROTEIN KINASE DOMAIN-CONTAINING PROTEIN"/>
    <property type="match status" value="1"/>
</dbReference>
<feature type="repeat" description="ANK" evidence="3">
    <location>
        <begin position="1644"/>
        <end position="1679"/>
    </location>
</feature>
<dbReference type="PANTHER" id="PTHR24198:SF165">
    <property type="entry name" value="ANKYRIN REPEAT-CONTAINING PROTEIN-RELATED"/>
    <property type="match status" value="1"/>
</dbReference>
<dbReference type="Gene3D" id="3.40.50.300">
    <property type="entry name" value="P-loop containing nucleotide triphosphate hydrolases"/>
    <property type="match status" value="1"/>
</dbReference>
<dbReference type="InterPro" id="IPR027417">
    <property type="entry name" value="P-loop_NTPase"/>
</dbReference>
<feature type="repeat" description="ANK" evidence="3">
    <location>
        <begin position="677"/>
        <end position="709"/>
    </location>
</feature>
<dbReference type="OrthoDB" id="21416at2759"/>